<name>A0A397IXW0_9GLOM</name>
<gene>
    <name evidence="1" type="ORF">Glove_146g17</name>
</gene>
<organism evidence="1 2">
    <name type="scientific">Diversispora epigaea</name>
    <dbReference type="NCBI Taxonomy" id="1348612"/>
    <lineage>
        <taxon>Eukaryota</taxon>
        <taxon>Fungi</taxon>
        <taxon>Fungi incertae sedis</taxon>
        <taxon>Mucoromycota</taxon>
        <taxon>Glomeromycotina</taxon>
        <taxon>Glomeromycetes</taxon>
        <taxon>Diversisporales</taxon>
        <taxon>Diversisporaceae</taxon>
        <taxon>Diversispora</taxon>
    </lineage>
</organism>
<keyword evidence="2" id="KW-1185">Reference proteome</keyword>
<evidence type="ECO:0000313" key="2">
    <source>
        <dbReference type="Proteomes" id="UP000266861"/>
    </source>
</evidence>
<reference evidence="1 2" key="1">
    <citation type="submission" date="2018-08" db="EMBL/GenBank/DDBJ databases">
        <title>Genome and evolution of the arbuscular mycorrhizal fungus Diversispora epigaea (formerly Glomus versiforme) and its bacterial endosymbionts.</title>
        <authorList>
            <person name="Sun X."/>
            <person name="Fei Z."/>
            <person name="Harrison M."/>
        </authorList>
    </citation>
    <scope>NUCLEOTIDE SEQUENCE [LARGE SCALE GENOMIC DNA]</scope>
    <source>
        <strain evidence="1 2">IT104</strain>
    </source>
</reference>
<accession>A0A397IXW0</accession>
<dbReference type="Proteomes" id="UP000266861">
    <property type="component" value="Unassembled WGS sequence"/>
</dbReference>
<comment type="caution">
    <text evidence="1">The sequence shown here is derived from an EMBL/GenBank/DDBJ whole genome shotgun (WGS) entry which is preliminary data.</text>
</comment>
<protein>
    <submittedName>
        <fullName evidence="1">Uncharacterized protein</fullName>
    </submittedName>
</protein>
<sequence length="263" mass="30006">MQGACDGDSLIELVINLIATKISWPRKTNKNKGICFLFWVTGTLGNAEDVVEKPSKTTYINTLVSSLRPNHNNKRMDLSEFPSEVRITAVALQNILRSLGQEGTLKISNLEIEYEETSTRRPSHTDRVHGRLPYFIAELRRECTDLTPLPSPPGKSWEEQIEIICRGINLVNNNTRNEEQLQLYYQLGSLLLLRGFNAASRSFAKTILLAHKRKDFFPTAKRTYFLYSARGSWHINGTDVLMPEAEEAKTREILSLPFDIFDF</sequence>
<evidence type="ECO:0000313" key="1">
    <source>
        <dbReference type="EMBL" id="RHZ79452.1"/>
    </source>
</evidence>
<dbReference type="EMBL" id="PQFF01000137">
    <property type="protein sequence ID" value="RHZ79452.1"/>
    <property type="molecule type" value="Genomic_DNA"/>
</dbReference>
<dbReference type="AlphaFoldDB" id="A0A397IXW0"/>
<proteinExistence type="predicted"/>